<keyword evidence="3" id="KW-0808">Transferase</keyword>
<protein>
    <recommendedName>
        <fullName evidence="7">Secreted protein</fullName>
    </recommendedName>
</protein>
<evidence type="ECO:0000256" key="4">
    <source>
        <dbReference type="SAM" id="SignalP"/>
    </source>
</evidence>
<proteinExistence type="predicted"/>
<dbReference type="PANTHER" id="PTHR13778">
    <property type="entry name" value="GLYCOSYLTRANSFERASE 8 DOMAIN-CONTAINING PROTEIN"/>
    <property type="match status" value="1"/>
</dbReference>
<comment type="pathway">
    <text evidence="1">Glycan metabolism; pectin biosynthesis.</text>
</comment>
<evidence type="ECO:0000256" key="2">
    <source>
        <dbReference type="ARBA" id="ARBA00022676"/>
    </source>
</evidence>
<evidence type="ECO:0000313" key="5">
    <source>
        <dbReference type="EMBL" id="KAK8600477.1"/>
    </source>
</evidence>
<keyword evidence="6" id="KW-1185">Reference proteome</keyword>
<evidence type="ECO:0008006" key="7">
    <source>
        <dbReference type="Google" id="ProtNLM"/>
    </source>
</evidence>
<reference evidence="5 6" key="1">
    <citation type="journal article" date="2024" name="G3 (Bethesda)">
        <title>Genome assembly of Hibiscus sabdariffa L. provides insights into metabolisms of medicinal natural products.</title>
        <authorList>
            <person name="Kim T."/>
        </authorList>
    </citation>
    <scope>NUCLEOTIDE SEQUENCE [LARGE SCALE GENOMIC DNA]</scope>
    <source>
        <strain evidence="5">TK-2024</strain>
        <tissue evidence="5">Old leaves</tissue>
    </source>
</reference>
<gene>
    <name evidence="5" type="ORF">V6N12_050331</name>
</gene>
<dbReference type="EMBL" id="JBBPBM010000001">
    <property type="protein sequence ID" value="KAK8600477.1"/>
    <property type="molecule type" value="Genomic_DNA"/>
</dbReference>
<comment type="caution">
    <text evidence="5">The sequence shown here is derived from an EMBL/GenBank/DDBJ whole genome shotgun (WGS) entry which is preliminary data.</text>
</comment>
<accession>A0ABR2GC45</accession>
<name>A0ABR2GC45_9ROSI</name>
<evidence type="ECO:0000256" key="1">
    <source>
        <dbReference type="ARBA" id="ARBA00004877"/>
    </source>
</evidence>
<feature type="chain" id="PRO_5047049073" description="Secreted protein" evidence="4">
    <location>
        <begin position="21"/>
        <end position="106"/>
    </location>
</feature>
<keyword evidence="2" id="KW-0328">Glycosyltransferase</keyword>
<evidence type="ECO:0000256" key="3">
    <source>
        <dbReference type="ARBA" id="ARBA00022679"/>
    </source>
</evidence>
<dbReference type="InterPro" id="IPR050748">
    <property type="entry name" value="Glycosyltrans_8_dom-fam"/>
</dbReference>
<organism evidence="5 6">
    <name type="scientific">Hibiscus sabdariffa</name>
    <name type="common">roselle</name>
    <dbReference type="NCBI Taxonomy" id="183260"/>
    <lineage>
        <taxon>Eukaryota</taxon>
        <taxon>Viridiplantae</taxon>
        <taxon>Streptophyta</taxon>
        <taxon>Embryophyta</taxon>
        <taxon>Tracheophyta</taxon>
        <taxon>Spermatophyta</taxon>
        <taxon>Magnoliopsida</taxon>
        <taxon>eudicotyledons</taxon>
        <taxon>Gunneridae</taxon>
        <taxon>Pentapetalae</taxon>
        <taxon>rosids</taxon>
        <taxon>malvids</taxon>
        <taxon>Malvales</taxon>
        <taxon>Malvaceae</taxon>
        <taxon>Malvoideae</taxon>
        <taxon>Hibiscus</taxon>
    </lineage>
</organism>
<keyword evidence="4" id="KW-0732">Signal</keyword>
<feature type="signal peptide" evidence="4">
    <location>
        <begin position="1"/>
        <end position="20"/>
    </location>
</feature>
<sequence length="106" mass="11742">MCTAAVFLLLFFLMVTFCVGFGSTGGGDGSGFRFSEAPDYRNRVECLSVNKELVSSYHPSLVHVALTLDSEYLRGSVAAVHSVLRHTTCQEKSPVKKDEKPRKRKK</sequence>
<evidence type="ECO:0000313" key="6">
    <source>
        <dbReference type="Proteomes" id="UP001472677"/>
    </source>
</evidence>
<dbReference type="PANTHER" id="PTHR13778:SF40">
    <property type="entry name" value="GALACTURONOSYLTRANSFERASE-LIKE 9-RELATED"/>
    <property type="match status" value="1"/>
</dbReference>
<dbReference type="Proteomes" id="UP001472677">
    <property type="component" value="Unassembled WGS sequence"/>
</dbReference>